<name>A0A967B6J5_9MICO</name>
<organism evidence="2 3">
    <name type="scientific">Metallococcus carri</name>
    <dbReference type="NCBI Taxonomy" id="1656884"/>
    <lineage>
        <taxon>Bacteria</taxon>
        <taxon>Bacillati</taxon>
        <taxon>Actinomycetota</taxon>
        <taxon>Actinomycetes</taxon>
        <taxon>Micrococcales</taxon>
        <taxon>Dermacoccaceae</taxon>
        <taxon>Metallococcus</taxon>
    </lineage>
</organism>
<evidence type="ECO:0000313" key="2">
    <source>
        <dbReference type="EMBL" id="NHN56502.1"/>
    </source>
</evidence>
<comment type="caution">
    <text evidence="2">The sequence shown here is derived from an EMBL/GenBank/DDBJ whole genome shotgun (WGS) entry which is preliminary data.</text>
</comment>
<feature type="compositionally biased region" description="Basic residues" evidence="1">
    <location>
        <begin position="62"/>
        <end position="77"/>
    </location>
</feature>
<dbReference type="AlphaFoldDB" id="A0A967B6J5"/>
<proteinExistence type="predicted"/>
<gene>
    <name evidence="2" type="ORF">G9U51_12005</name>
</gene>
<keyword evidence="3" id="KW-1185">Reference proteome</keyword>
<protein>
    <submittedName>
        <fullName evidence="2">Uncharacterized protein</fullName>
    </submittedName>
</protein>
<dbReference type="Proteomes" id="UP000744769">
    <property type="component" value="Unassembled WGS sequence"/>
</dbReference>
<accession>A0A967B6J5</accession>
<reference evidence="2" key="1">
    <citation type="submission" date="2020-03" db="EMBL/GenBank/DDBJ databases">
        <title>Draft sequencing of Calidifontibacter sp. DB0510.</title>
        <authorList>
            <person name="Kim D.-U."/>
        </authorList>
    </citation>
    <scope>NUCLEOTIDE SEQUENCE</scope>
    <source>
        <strain evidence="2">DB0510</strain>
    </source>
</reference>
<dbReference type="EMBL" id="JAAOIV010000008">
    <property type="protein sequence ID" value="NHN56502.1"/>
    <property type="molecule type" value="Genomic_DNA"/>
</dbReference>
<feature type="region of interest" description="Disordered" evidence="1">
    <location>
        <begin position="34"/>
        <end position="77"/>
    </location>
</feature>
<evidence type="ECO:0000256" key="1">
    <source>
        <dbReference type="SAM" id="MobiDB-lite"/>
    </source>
</evidence>
<evidence type="ECO:0000313" key="3">
    <source>
        <dbReference type="Proteomes" id="UP000744769"/>
    </source>
</evidence>
<sequence length="77" mass="8577">MTDILLAARQAVPTEELRDRWAADSVVWAIIADPETPVPQANRDQPSDARPPQPTAATTARWRPKHLTALRRPRSGN</sequence>